<comment type="caution">
    <text evidence="3">The sequence shown here is derived from an EMBL/GenBank/DDBJ whole genome shotgun (WGS) entry which is preliminary data.</text>
</comment>
<organism evidence="3 4">
    <name type="scientific">Gracilibacillus oryzae</name>
    <dbReference type="NCBI Taxonomy" id="1672701"/>
    <lineage>
        <taxon>Bacteria</taxon>
        <taxon>Bacillati</taxon>
        <taxon>Bacillota</taxon>
        <taxon>Bacilli</taxon>
        <taxon>Bacillales</taxon>
        <taxon>Bacillaceae</taxon>
        <taxon>Gracilibacillus</taxon>
    </lineage>
</organism>
<dbReference type="InterPro" id="IPR000073">
    <property type="entry name" value="AB_hydrolase_1"/>
</dbReference>
<dbReference type="OrthoDB" id="9773293at2"/>
<dbReference type="RefSeq" id="WP_153406560.1">
    <property type="nucleotide sequence ID" value="NZ_ML762448.1"/>
</dbReference>
<sequence length="261" mass="29720">MGYYVTVENGVNLYLEDINSKGNKIIVFLHGWPLDHNQFEYQYNVLPGMGYRCIGIDWRGFGKSDSPVSGYDYNRLSDDIRKIVEVLQLDDFTLVGHSTGGAIAIRYMARHNGLGVSKLVLIDAAAPTGFTQETASKLLEETLHDRPNMMQGVTDTFFFQYITKSFSEWFLQMGLKAASWSTANIIMTLRDEKLYADLPGIHVPVLITHGIHDKVIPFSHAEELDKSIQNSQLVPFFYSGHGLFWEEHNKFNRLLMQFIEA</sequence>
<dbReference type="EMBL" id="WEID01000103">
    <property type="protein sequence ID" value="KAB8126642.1"/>
    <property type="molecule type" value="Genomic_DNA"/>
</dbReference>
<accession>A0A7C8KMU1</accession>
<feature type="domain" description="AB hydrolase-1" evidence="2">
    <location>
        <begin position="25"/>
        <end position="140"/>
    </location>
</feature>
<dbReference type="PANTHER" id="PTHR43798:SF31">
    <property type="entry name" value="AB HYDROLASE SUPERFAMILY PROTEIN YCLE"/>
    <property type="match status" value="1"/>
</dbReference>
<dbReference type="PRINTS" id="PR00111">
    <property type="entry name" value="ABHYDROLASE"/>
</dbReference>
<dbReference type="Proteomes" id="UP000480246">
    <property type="component" value="Unassembled WGS sequence"/>
</dbReference>
<evidence type="ECO:0000256" key="1">
    <source>
        <dbReference type="ARBA" id="ARBA00022801"/>
    </source>
</evidence>
<evidence type="ECO:0000259" key="2">
    <source>
        <dbReference type="Pfam" id="PF00561"/>
    </source>
</evidence>
<evidence type="ECO:0000313" key="4">
    <source>
        <dbReference type="Proteomes" id="UP000480246"/>
    </source>
</evidence>
<dbReference type="GO" id="GO:0016787">
    <property type="term" value="F:hydrolase activity"/>
    <property type="evidence" value="ECO:0007669"/>
    <property type="project" value="UniProtKB-KW"/>
</dbReference>
<dbReference type="InterPro" id="IPR050266">
    <property type="entry name" value="AB_hydrolase_sf"/>
</dbReference>
<name>A0A7C8KMU1_9BACI</name>
<dbReference type="GO" id="GO:0016020">
    <property type="term" value="C:membrane"/>
    <property type="evidence" value="ECO:0007669"/>
    <property type="project" value="TreeGrafter"/>
</dbReference>
<dbReference type="AlphaFoldDB" id="A0A7C8KMU1"/>
<proteinExistence type="predicted"/>
<dbReference type="Gene3D" id="3.40.50.1820">
    <property type="entry name" value="alpha/beta hydrolase"/>
    <property type="match status" value="1"/>
</dbReference>
<dbReference type="SUPFAM" id="SSF53474">
    <property type="entry name" value="alpha/beta-Hydrolases"/>
    <property type="match status" value="1"/>
</dbReference>
<dbReference type="Pfam" id="PF00561">
    <property type="entry name" value="Abhydrolase_1"/>
    <property type="match status" value="1"/>
</dbReference>
<evidence type="ECO:0000313" key="3">
    <source>
        <dbReference type="EMBL" id="KAB8126642.1"/>
    </source>
</evidence>
<dbReference type="PANTHER" id="PTHR43798">
    <property type="entry name" value="MONOACYLGLYCEROL LIPASE"/>
    <property type="match status" value="1"/>
</dbReference>
<protein>
    <submittedName>
        <fullName evidence="3">Alpha/beta hydrolase</fullName>
    </submittedName>
</protein>
<keyword evidence="1 3" id="KW-0378">Hydrolase</keyword>
<gene>
    <name evidence="3" type="ORF">F9U64_19530</name>
</gene>
<keyword evidence="4" id="KW-1185">Reference proteome</keyword>
<reference evidence="3 4" key="1">
    <citation type="submission" date="2019-10" db="EMBL/GenBank/DDBJ databases">
        <title>Gracilibacillus sp. nov. isolated from rice seeds.</title>
        <authorList>
            <person name="He S."/>
        </authorList>
    </citation>
    <scope>NUCLEOTIDE SEQUENCE [LARGE SCALE GENOMIC DNA]</scope>
    <source>
        <strain evidence="3 4">TD8</strain>
    </source>
</reference>
<dbReference type="InterPro" id="IPR029058">
    <property type="entry name" value="AB_hydrolase_fold"/>
</dbReference>